<organism evidence="2 3">
    <name type="scientific">Brassica carinata</name>
    <name type="common">Ethiopian mustard</name>
    <name type="synonym">Abyssinian cabbage</name>
    <dbReference type="NCBI Taxonomy" id="52824"/>
    <lineage>
        <taxon>Eukaryota</taxon>
        <taxon>Viridiplantae</taxon>
        <taxon>Streptophyta</taxon>
        <taxon>Embryophyta</taxon>
        <taxon>Tracheophyta</taxon>
        <taxon>Spermatophyta</taxon>
        <taxon>Magnoliopsida</taxon>
        <taxon>eudicotyledons</taxon>
        <taxon>Gunneridae</taxon>
        <taxon>Pentapetalae</taxon>
        <taxon>rosids</taxon>
        <taxon>malvids</taxon>
        <taxon>Brassicales</taxon>
        <taxon>Brassicaceae</taxon>
        <taxon>Brassiceae</taxon>
        <taxon>Brassica</taxon>
    </lineage>
</organism>
<feature type="compositionally biased region" description="Polar residues" evidence="1">
    <location>
        <begin position="256"/>
        <end position="269"/>
    </location>
</feature>
<protein>
    <submittedName>
        <fullName evidence="2">Uncharacterized protein</fullName>
    </submittedName>
</protein>
<dbReference type="Proteomes" id="UP000886595">
    <property type="component" value="Unassembled WGS sequence"/>
</dbReference>
<evidence type="ECO:0000313" key="2">
    <source>
        <dbReference type="EMBL" id="KAG2312126.1"/>
    </source>
</evidence>
<accession>A0A8X7VJ37</accession>
<comment type="caution">
    <text evidence="2">The sequence shown here is derived from an EMBL/GenBank/DDBJ whole genome shotgun (WGS) entry which is preliminary data.</text>
</comment>
<reference evidence="2 3" key="1">
    <citation type="submission" date="2020-02" db="EMBL/GenBank/DDBJ databases">
        <authorList>
            <person name="Ma Q."/>
            <person name="Huang Y."/>
            <person name="Song X."/>
            <person name="Pei D."/>
        </authorList>
    </citation>
    <scope>NUCLEOTIDE SEQUENCE [LARGE SCALE GENOMIC DNA]</scope>
    <source>
        <strain evidence="2">Sxm20200214</strain>
        <tissue evidence="2">Leaf</tissue>
    </source>
</reference>
<evidence type="ECO:0000256" key="1">
    <source>
        <dbReference type="SAM" id="MobiDB-lite"/>
    </source>
</evidence>
<feature type="compositionally biased region" description="Basic and acidic residues" evidence="1">
    <location>
        <begin position="186"/>
        <end position="224"/>
    </location>
</feature>
<sequence length="296" mass="32487">MTRGDPAWVGFEAGGHRRSCCRCRAMRCECPDPPWKRLTPFSIVVMGRLAASDLVELARLYGPKSRLGETFFPFFGHPNTFGPLDAFRVDVPKIIALGQWGNERQKIEDSTHGKTFETYPDYSEILEAQLGNENFGPTTSADGVNSSTANALVDREPVPADTVMDLAVEGSADVQPPKKKRKRAKSSKEMRVDPPLDGGEKEVAQMPPDSRDVDGPEYGHRDIQIESPEDLSGEGSPGEDPLRFNATRWGVVEDQPSLSPKETAPSSSRCAPWGGSDPPSKEILSAPSEHVTFRYD</sequence>
<proteinExistence type="predicted"/>
<dbReference type="EMBL" id="JAAMPC010000005">
    <property type="protein sequence ID" value="KAG2312126.1"/>
    <property type="molecule type" value="Genomic_DNA"/>
</dbReference>
<gene>
    <name evidence="2" type="ORF">Bca52824_023683</name>
</gene>
<name>A0A8X7VJ37_BRACI</name>
<dbReference type="AlphaFoldDB" id="A0A8X7VJ37"/>
<evidence type="ECO:0000313" key="3">
    <source>
        <dbReference type="Proteomes" id="UP000886595"/>
    </source>
</evidence>
<feature type="region of interest" description="Disordered" evidence="1">
    <location>
        <begin position="167"/>
        <end position="296"/>
    </location>
</feature>
<keyword evidence="3" id="KW-1185">Reference proteome</keyword>